<feature type="region of interest" description="Disordered" evidence="1">
    <location>
        <begin position="28"/>
        <end position="47"/>
    </location>
</feature>
<feature type="compositionally biased region" description="Basic and acidic residues" evidence="1">
    <location>
        <begin position="36"/>
        <end position="46"/>
    </location>
</feature>
<sequence length="176" mass="20325">MTPLQPRREFDGSPFCLTICHTRTIGGDAKASVRGSDSRGVQKNEGLEYEPTLVYNPPYQQVRSQCPQKDPSALQGEDVRRIIEAKQALKKAHNSWLATTPYASKSREAGWHVEQEESSRPHYLLNRFLRRRRREDRNCCNLGEKKDNDVERNTKIITTIIRGIDNKELNARYRKA</sequence>
<evidence type="ECO:0000313" key="3">
    <source>
        <dbReference type="Proteomes" id="UP001153076"/>
    </source>
</evidence>
<dbReference type="EMBL" id="JAKOGI010000549">
    <property type="protein sequence ID" value="KAJ8433335.1"/>
    <property type="molecule type" value="Genomic_DNA"/>
</dbReference>
<keyword evidence="3" id="KW-1185">Reference proteome</keyword>
<organism evidence="2 3">
    <name type="scientific">Carnegiea gigantea</name>
    <dbReference type="NCBI Taxonomy" id="171969"/>
    <lineage>
        <taxon>Eukaryota</taxon>
        <taxon>Viridiplantae</taxon>
        <taxon>Streptophyta</taxon>
        <taxon>Embryophyta</taxon>
        <taxon>Tracheophyta</taxon>
        <taxon>Spermatophyta</taxon>
        <taxon>Magnoliopsida</taxon>
        <taxon>eudicotyledons</taxon>
        <taxon>Gunneridae</taxon>
        <taxon>Pentapetalae</taxon>
        <taxon>Caryophyllales</taxon>
        <taxon>Cactineae</taxon>
        <taxon>Cactaceae</taxon>
        <taxon>Cactoideae</taxon>
        <taxon>Echinocereeae</taxon>
        <taxon>Carnegiea</taxon>
    </lineage>
</organism>
<dbReference type="Proteomes" id="UP001153076">
    <property type="component" value="Unassembled WGS sequence"/>
</dbReference>
<name>A0A9Q1Q9Z4_9CARY</name>
<gene>
    <name evidence="2" type="ORF">Cgig2_023799</name>
</gene>
<reference evidence="2" key="1">
    <citation type="submission" date="2022-04" db="EMBL/GenBank/DDBJ databases">
        <title>Carnegiea gigantea Genome sequencing and assembly v2.</title>
        <authorList>
            <person name="Copetti D."/>
            <person name="Sanderson M.J."/>
            <person name="Burquez A."/>
            <person name="Wojciechowski M.F."/>
        </authorList>
    </citation>
    <scope>NUCLEOTIDE SEQUENCE</scope>
    <source>
        <strain evidence="2">SGP5-SGP5p</strain>
        <tissue evidence="2">Aerial part</tissue>
    </source>
</reference>
<evidence type="ECO:0000256" key="1">
    <source>
        <dbReference type="SAM" id="MobiDB-lite"/>
    </source>
</evidence>
<comment type="caution">
    <text evidence="2">The sequence shown here is derived from an EMBL/GenBank/DDBJ whole genome shotgun (WGS) entry which is preliminary data.</text>
</comment>
<dbReference type="OrthoDB" id="1752268at2759"/>
<evidence type="ECO:0000313" key="2">
    <source>
        <dbReference type="EMBL" id="KAJ8433335.1"/>
    </source>
</evidence>
<protein>
    <submittedName>
        <fullName evidence="2">Uncharacterized protein</fullName>
    </submittedName>
</protein>
<proteinExistence type="predicted"/>
<accession>A0A9Q1Q9Z4</accession>
<dbReference type="AlphaFoldDB" id="A0A9Q1Q9Z4"/>